<organism evidence="3 4">
    <name type="scientific">Mycobacterium phage Maco2</name>
    <dbReference type="NCBI Taxonomy" id="2805749"/>
    <lineage>
        <taxon>Viruses</taxon>
        <taxon>Duplodnaviria</taxon>
        <taxon>Heunggongvirae</taxon>
        <taxon>Uroviricota</taxon>
        <taxon>Caudoviricetes</taxon>
        <taxon>Mapvirus</taxon>
        <taxon>Mapvirus Ff47</taxon>
    </lineage>
</organism>
<evidence type="ECO:0000313" key="4">
    <source>
        <dbReference type="Proteomes" id="UP000663627"/>
    </source>
</evidence>
<dbReference type="Pfam" id="PF21722">
    <property type="entry name" value="Gly_rich_2"/>
    <property type="match status" value="1"/>
</dbReference>
<feature type="region of interest" description="Disordered" evidence="1">
    <location>
        <begin position="272"/>
        <end position="297"/>
    </location>
</feature>
<name>A0A899INH5_9CAUD</name>
<feature type="domain" description="Glycine-rich" evidence="2">
    <location>
        <begin position="175"/>
        <end position="340"/>
    </location>
</feature>
<dbReference type="EMBL" id="MW460248">
    <property type="protein sequence ID" value="QSL99634.1"/>
    <property type="molecule type" value="Genomic_DNA"/>
</dbReference>
<dbReference type="Proteomes" id="UP000663627">
    <property type="component" value="Segment"/>
</dbReference>
<dbReference type="InterPro" id="IPR049304">
    <property type="entry name" value="Gly_rich_dom"/>
</dbReference>
<evidence type="ECO:0000259" key="2">
    <source>
        <dbReference type="Pfam" id="PF21722"/>
    </source>
</evidence>
<proteinExistence type="predicted"/>
<sequence length="342" mass="33613">MEQGWTTTPTDPIIKPEWSTSRPPVIPSGVLTEWEVRISRKLRDEGIGEDVASMVPMLLGSDAGLGSDLALAHHLISTSDTGVGEDLARLGLLAADSGVGADDLLSLSLRIADSGIGTDLLSSFKPSYGIFDSAVGTDLAGFTAKANVADSGVGQDVATGGFSPMAAATTVITASGTYAIPVQCRYIDLIVLGGGGGGKGMPLFGVWGQGGFAGSWNYVRLERGVDIPWTAITITIVIGNGGNGGTGGGGGSAGGATTITISGWGTLTGAGGAGGTQSNLDTAGKSPGNITFQGQSYNGGAQQGSAGAAGNIPGGGGAAATVTTLAAGGAGARGQAWIRASQ</sequence>
<evidence type="ECO:0000313" key="3">
    <source>
        <dbReference type="EMBL" id="QSL99634.1"/>
    </source>
</evidence>
<protein>
    <submittedName>
        <fullName evidence="3">Tail protein</fullName>
    </submittedName>
</protein>
<evidence type="ECO:0000256" key="1">
    <source>
        <dbReference type="SAM" id="MobiDB-lite"/>
    </source>
</evidence>
<accession>A0A899INH5</accession>
<reference evidence="3" key="1">
    <citation type="submission" date="2021-01" db="EMBL/GenBank/DDBJ databases">
        <authorList>
            <person name="Rakov C."/>
            <person name="Yerushalmy O."/>
            <person name="Alkalay-Oren S."/>
            <person name="Coppenhagen-Glazer S."/>
            <person name="Hazan R."/>
        </authorList>
    </citation>
    <scope>NUCLEOTIDE SEQUENCE</scope>
</reference>